<dbReference type="EMBL" id="AACS02000001">
    <property type="protein sequence ID" value="EAU92194.2"/>
    <property type="molecule type" value="Genomic_DNA"/>
</dbReference>
<dbReference type="HOGENOM" id="CLU_924429_0_0_1"/>
<gene>
    <name evidence="2" type="ORF">CC1G_08817</name>
</gene>
<evidence type="ECO:0000313" key="3">
    <source>
        <dbReference type="Proteomes" id="UP000001861"/>
    </source>
</evidence>
<dbReference type="AlphaFoldDB" id="A8N467"/>
<feature type="region of interest" description="Disordered" evidence="1">
    <location>
        <begin position="85"/>
        <end position="161"/>
    </location>
</feature>
<dbReference type="RefSeq" id="XP_001829662.2">
    <property type="nucleotide sequence ID" value="XM_001829610.2"/>
</dbReference>
<organism evidence="2 3">
    <name type="scientific">Coprinopsis cinerea (strain Okayama-7 / 130 / ATCC MYA-4618 / FGSC 9003)</name>
    <name type="common">Inky cap fungus</name>
    <name type="synonym">Hormographiella aspergillata</name>
    <dbReference type="NCBI Taxonomy" id="240176"/>
    <lineage>
        <taxon>Eukaryota</taxon>
        <taxon>Fungi</taxon>
        <taxon>Dikarya</taxon>
        <taxon>Basidiomycota</taxon>
        <taxon>Agaricomycotina</taxon>
        <taxon>Agaricomycetes</taxon>
        <taxon>Agaricomycetidae</taxon>
        <taxon>Agaricales</taxon>
        <taxon>Agaricineae</taxon>
        <taxon>Psathyrellaceae</taxon>
        <taxon>Coprinopsis</taxon>
    </lineage>
</organism>
<dbReference type="InParanoid" id="A8N467"/>
<reference evidence="2 3" key="1">
    <citation type="journal article" date="2010" name="Proc. Natl. Acad. Sci. U.S.A.">
        <title>Insights into evolution of multicellular fungi from the assembled chromosomes of the mushroom Coprinopsis cinerea (Coprinus cinereus).</title>
        <authorList>
            <person name="Stajich J.E."/>
            <person name="Wilke S.K."/>
            <person name="Ahren D."/>
            <person name="Au C.H."/>
            <person name="Birren B.W."/>
            <person name="Borodovsky M."/>
            <person name="Burns C."/>
            <person name="Canback B."/>
            <person name="Casselton L.A."/>
            <person name="Cheng C.K."/>
            <person name="Deng J."/>
            <person name="Dietrich F.S."/>
            <person name="Fargo D.C."/>
            <person name="Farman M.L."/>
            <person name="Gathman A.C."/>
            <person name="Goldberg J."/>
            <person name="Guigo R."/>
            <person name="Hoegger P.J."/>
            <person name="Hooker J.B."/>
            <person name="Huggins A."/>
            <person name="James T.Y."/>
            <person name="Kamada T."/>
            <person name="Kilaru S."/>
            <person name="Kodira C."/>
            <person name="Kues U."/>
            <person name="Kupfer D."/>
            <person name="Kwan H.S."/>
            <person name="Lomsadze A."/>
            <person name="Li W."/>
            <person name="Lilly W.W."/>
            <person name="Ma L.J."/>
            <person name="Mackey A.J."/>
            <person name="Manning G."/>
            <person name="Martin F."/>
            <person name="Muraguchi H."/>
            <person name="Natvig D.O."/>
            <person name="Palmerini H."/>
            <person name="Ramesh M.A."/>
            <person name="Rehmeyer C.J."/>
            <person name="Roe B.A."/>
            <person name="Shenoy N."/>
            <person name="Stanke M."/>
            <person name="Ter-Hovhannisyan V."/>
            <person name="Tunlid A."/>
            <person name="Velagapudi R."/>
            <person name="Vision T.J."/>
            <person name="Zeng Q."/>
            <person name="Zolan M.E."/>
            <person name="Pukkila P.J."/>
        </authorList>
    </citation>
    <scope>NUCLEOTIDE SEQUENCE [LARGE SCALE GENOMIC DNA]</scope>
    <source>
        <strain evidence="3">Okayama-7 / 130 / ATCC MYA-4618 / FGSC 9003</strain>
    </source>
</reference>
<sequence length="301" mass="33703">MSFFHKAQGTVVNDCRFSVSGDIRTTQDDRQHLMHSVHRRSFREGDRLHLGDQYHGTVGYVQRSGEHYAQDHDPTFDSIYSTRREFTGARRRSEQRDHRPRRSIEAPGSYSHLLSAAATSPSLPQQEPWPPSSFPSAHGTPPYCPPVDSDISSEDTDEDDHPPAFRLLPLVHGTSPPMTPPDYPIRAPNGVPSAQDSPYQGYTTARPPLQAKPAMSGGFEYHQISRTMTMPVPEHYGPQGGYLEPPPIIQRQPSSPAFFIAPSGEGSASDWDSQSATEDEVRGPTQYSSQHYSYSRRRSHY</sequence>
<dbReference type="GeneID" id="6006095"/>
<evidence type="ECO:0000256" key="1">
    <source>
        <dbReference type="SAM" id="MobiDB-lite"/>
    </source>
</evidence>
<comment type="caution">
    <text evidence="2">The sequence shown here is derived from an EMBL/GenBank/DDBJ whole genome shotgun (WGS) entry which is preliminary data.</text>
</comment>
<accession>A8N467</accession>
<name>A8N467_COPC7</name>
<proteinExistence type="predicted"/>
<feature type="compositionally biased region" description="Acidic residues" evidence="1">
    <location>
        <begin position="151"/>
        <end position="160"/>
    </location>
</feature>
<protein>
    <submittedName>
        <fullName evidence="2">Uncharacterized protein</fullName>
    </submittedName>
</protein>
<dbReference type="VEuPathDB" id="FungiDB:CC1G_08817"/>
<feature type="region of interest" description="Disordered" evidence="1">
    <location>
        <begin position="235"/>
        <end position="301"/>
    </location>
</feature>
<dbReference type="KEGG" id="cci:CC1G_08817"/>
<dbReference type="Proteomes" id="UP000001861">
    <property type="component" value="Unassembled WGS sequence"/>
</dbReference>
<evidence type="ECO:0000313" key="2">
    <source>
        <dbReference type="EMBL" id="EAU92194.2"/>
    </source>
</evidence>
<keyword evidence="3" id="KW-1185">Reference proteome</keyword>
<feature type="compositionally biased region" description="Basic and acidic residues" evidence="1">
    <location>
        <begin position="85"/>
        <end position="97"/>
    </location>
</feature>